<dbReference type="NCBIfam" id="NF007091">
    <property type="entry name" value="PRK09545.1"/>
    <property type="match status" value="1"/>
</dbReference>
<accession>A0A4R3Z4B8</accession>
<keyword evidence="8" id="KW-0862">Zinc</keyword>
<keyword evidence="5" id="KW-0479">Metal-binding</keyword>
<dbReference type="GO" id="GO:0006829">
    <property type="term" value="P:zinc ion transport"/>
    <property type="evidence" value="ECO:0007669"/>
    <property type="project" value="UniProtKB-KW"/>
</dbReference>
<dbReference type="PANTHER" id="PTHR42953:SF3">
    <property type="entry name" value="HIGH-AFFINITY ZINC UPTAKE SYSTEM PROTEIN ZNUA"/>
    <property type="match status" value="1"/>
</dbReference>
<sequence length="340" mass="37379">MRIRPMKPCPPLARNKLRLLALTGLTLASLGGQAWGNVVTSVRPLGFIAAAIADGVTSTEVLLPDGASPHDFALRPSDVQRLKSADLVIWVGPEMEAFLTKPLAGMAPGKVISLAELPTVTPLLMKGSEGHHQHEDPHQPQNQGHPHQDENQAHDDHESGEEHHHHGEYNMHIWLSPDIARQSAIAIHDRLLDLMPEKKRQLDDNLRFFDQSLTKNDKNIATMLAPVSGKGYFVFHDAYGYFETHYGLTPLGYFTVNPEIQPGAQALHKIRTQLVEQKATCIFAEPQFRPAVINAVAKGTSVHTGTLDPLGMGIALDKGSYANFLLSLSNQYVSCLEKNI</sequence>
<evidence type="ECO:0000313" key="14">
    <source>
        <dbReference type="EMBL" id="TCW00027.1"/>
    </source>
</evidence>
<dbReference type="FunFam" id="3.40.50.1980:FF:000006">
    <property type="entry name" value="Zinc ABC transporter substrate-binding protein ZnuA"/>
    <property type="match status" value="1"/>
</dbReference>
<dbReference type="Pfam" id="PF01297">
    <property type="entry name" value="ZnuA"/>
    <property type="match status" value="1"/>
</dbReference>
<feature type="compositionally biased region" description="Basic and acidic residues" evidence="13">
    <location>
        <begin position="128"/>
        <end position="138"/>
    </location>
</feature>
<dbReference type="GO" id="GO:0042597">
    <property type="term" value="C:periplasmic space"/>
    <property type="evidence" value="ECO:0007669"/>
    <property type="project" value="UniProtKB-SubCell"/>
</dbReference>
<evidence type="ECO:0000256" key="2">
    <source>
        <dbReference type="ARBA" id="ARBA00011028"/>
    </source>
</evidence>
<protein>
    <recommendedName>
        <fullName evidence="3">High-affinity zinc uptake system protein ZnuA</fullName>
    </recommendedName>
</protein>
<reference evidence="14 15" key="1">
    <citation type="submission" date="2019-03" db="EMBL/GenBank/DDBJ databases">
        <title>Genomic Encyclopedia of Type Strains, Phase IV (KMG-IV): sequencing the most valuable type-strain genomes for metagenomic binning, comparative biology and taxonomic classification.</title>
        <authorList>
            <person name="Goeker M."/>
        </authorList>
    </citation>
    <scope>NUCLEOTIDE SEQUENCE [LARGE SCALE GENOMIC DNA]</scope>
    <source>
        <strain evidence="14 15">DSM 19580</strain>
    </source>
</reference>
<gene>
    <name evidence="14" type="ORF">EDC52_101370</name>
</gene>
<dbReference type="Proteomes" id="UP000295719">
    <property type="component" value="Unassembled WGS sequence"/>
</dbReference>
<evidence type="ECO:0000256" key="3">
    <source>
        <dbReference type="ARBA" id="ARBA00015915"/>
    </source>
</evidence>
<evidence type="ECO:0000256" key="10">
    <source>
        <dbReference type="ARBA" id="ARBA00023065"/>
    </source>
</evidence>
<dbReference type="CDD" id="cd01019">
    <property type="entry name" value="ZnuA"/>
    <property type="match status" value="1"/>
</dbReference>
<evidence type="ECO:0000256" key="4">
    <source>
        <dbReference type="ARBA" id="ARBA00022448"/>
    </source>
</evidence>
<feature type="compositionally biased region" description="Basic and acidic residues" evidence="13">
    <location>
        <begin position="146"/>
        <end position="165"/>
    </location>
</feature>
<evidence type="ECO:0000256" key="11">
    <source>
        <dbReference type="ARBA" id="ARBA00023157"/>
    </source>
</evidence>
<evidence type="ECO:0000256" key="8">
    <source>
        <dbReference type="ARBA" id="ARBA00022833"/>
    </source>
</evidence>
<dbReference type="AlphaFoldDB" id="A0A4R3Z4B8"/>
<comment type="subcellular location">
    <subcellularLocation>
        <location evidence="1">Periplasm</location>
    </subcellularLocation>
</comment>
<dbReference type="EMBL" id="SMCR01000001">
    <property type="protein sequence ID" value="TCW00027.1"/>
    <property type="molecule type" value="Genomic_DNA"/>
</dbReference>
<dbReference type="InterPro" id="IPR035520">
    <property type="entry name" value="ZnuA"/>
</dbReference>
<comment type="similarity">
    <text evidence="2">Belongs to the bacterial solute-binding protein 9 family.</text>
</comment>
<name>A0A4R3Z4B8_9GAMM</name>
<dbReference type="Gene3D" id="3.40.50.1980">
    <property type="entry name" value="Nitrogenase molybdenum iron protein domain"/>
    <property type="match status" value="2"/>
</dbReference>
<evidence type="ECO:0000256" key="7">
    <source>
        <dbReference type="ARBA" id="ARBA00022764"/>
    </source>
</evidence>
<dbReference type="FunFam" id="3.40.50.1980:FF:000028">
    <property type="entry name" value="High-affinity zinc uptake system protein znuA"/>
    <property type="match status" value="1"/>
</dbReference>
<keyword evidence="7" id="KW-0574">Periplasm</keyword>
<keyword evidence="15" id="KW-1185">Reference proteome</keyword>
<evidence type="ECO:0000256" key="9">
    <source>
        <dbReference type="ARBA" id="ARBA00022906"/>
    </source>
</evidence>
<evidence type="ECO:0000256" key="5">
    <source>
        <dbReference type="ARBA" id="ARBA00022723"/>
    </source>
</evidence>
<feature type="region of interest" description="Disordered" evidence="13">
    <location>
        <begin position="126"/>
        <end position="165"/>
    </location>
</feature>
<dbReference type="SUPFAM" id="SSF53807">
    <property type="entry name" value="Helical backbone' metal receptor"/>
    <property type="match status" value="1"/>
</dbReference>
<dbReference type="InterPro" id="IPR050492">
    <property type="entry name" value="Bact_metal-bind_prot9"/>
</dbReference>
<evidence type="ECO:0000256" key="13">
    <source>
        <dbReference type="SAM" id="MobiDB-lite"/>
    </source>
</evidence>
<keyword evidence="4" id="KW-0813">Transport</keyword>
<evidence type="ECO:0000256" key="1">
    <source>
        <dbReference type="ARBA" id="ARBA00004418"/>
    </source>
</evidence>
<keyword evidence="11" id="KW-1015">Disulfide bond</keyword>
<proteinExistence type="inferred from homology"/>
<comment type="caution">
    <text evidence="14">The sequence shown here is derived from an EMBL/GenBank/DDBJ whole genome shotgun (WGS) entry which is preliminary data.</text>
</comment>
<evidence type="ECO:0000256" key="12">
    <source>
        <dbReference type="ARBA" id="ARBA00045516"/>
    </source>
</evidence>
<keyword evidence="9" id="KW-0864">Zinc transport</keyword>
<keyword evidence="6" id="KW-0732">Signal</keyword>
<dbReference type="GO" id="GO:0046872">
    <property type="term" value="F:metal ion binding"/>
    <property type="evidence" value="ECO:0007669"/>
    <property type="project" value="UniProtKB-KW"/>
</dbReference>
<evidence type="ECO:0000313" key="15">
    <source>
        <dbReference type="Proteomes" id="UP000295719"/>
    </source>
</evidence>
<organism evidence="14 15">
    <name type="scientific">Biostraticola tofi</name>
    <dbReference type="NCBI Taxonomy" id="466109"/>
    <lineage>
        <taxon>Bacteria</taxon>
        <taxon>Pseudomonadati</taxon>
        <taxon>Pseudomonadota</taxon>
        <taxon>Gammaproteobacteria</taxon>
        <taxon>Enterobacterales</taxon>
        <taxon>Bruguierivoracaceae</taxon>
        <taxon>Biostraticola</taxon>
    </lineage>
</organism>
<comment type="function">
    <text evidence="12">Part of the ATP-binding cassette (ABC) transport system ZnuABC involved in zinc import. Binds zinc with high affinity and specificity and delivers it to the membrane permease for translocation into the cytoplasm.</text>
</comment>
<keyword evidence="10" id="KW-0406">Ion transport</keyword>
<dbReference type="InterPro" id="IPR006127">
    <property type="entry name" value="ZnuA-like"/>
</dbReference>
<dbReference type="PANTHER" id="PTHR42953">
    <property type="entry name" value="HIGH-AFFINITY ZINC UPTAKE SYSTEM PROTEIN ZNUA-RELATED"/>
    <property type="match status" value="1"/>
</dbReference>
<evidence type="ECO:0000256" key="6">
    <source>
        <dbReference type="ARBA" id="ARBA00022729"/>
    </source>
</evidence>